<dbReference type="PATRIC" id="fig|1618676.3.peg.1028"/>
<dbReference type="SUPFAM" id="SSF52283">
    <property type="entry name" value="Formate/glycerate dehydrogenase catalytic domain-like"/>
    <property type="match status" value="1"/>
</dbReference>
<dbReference type="GO" id="GO:0008720">
    <property type="term" value="F:D-lactate dehydrogenase (NAD+) activity"/>
    <property type="evidence" value="ECO:0007669"/>
    <property type="project" value="TreeGrafter"/>
</dbReference>
<dbReference type="AlphaFoldDB" id="A0A0G1XFL9"/>
<evidence type="ECO:0000256" key="2">
    <source>
        <dbReference type="ARBA" id="ARBA00023002"/>
    </source>
</evidence>
<dbReference type="InterPro" id="IPR029753">
    <property type="entry name" value="D-isomer_DH_CS"/>
</dbReference>
<evidence type="ECO:0000313" key="5">
    <source>
        <dbReference type="EMBL" id="KKW29700.1"/>
    </source>
</evidence>
<dbReference type="PANTHER" id="PTHR43026:SF1">
    <property type="entry name" value="2-HYDROXYACID DEHYDROGENASE HOMOLOG 1-RELATED"/>
    <property type="match status" value="1"/>
</dbReference>
<dbReference type="Pfam" id="PF02826">
    <property type="entry name" value="2-Hacid_dh_C"/>
    <property type="match status" value="1"/>
</dbReference>
<dbReference type="Gene3D" id="3.40.50.720">
    <property type="entry name" value="NAD(P)-binding Rossmann-like Domain"/>
    <property type="match status" value="2"/>
</dbReference>
<reference evidence="5 6" key="1">
    <citation type="journal article" date="2015" name="Nature">
        <title>rRNA introns, odd ribosomes, and small enigmatic genomes across a large radiation of phyla.</title>
        <authorList>
            <person name="Brown C.T."/>
            <person name="Hug L.A."/>
            <person name="Thomas B.C."/>
            <person name="Sharon I."/>
            <person name="Castelle C.J."/>
            <person name="Singh A."/>
            <person name="Wilkins M.J."/>
            <person name="Williams K.H."/>
            <person name="Banfield J.F."/>
        </authorList>
    </citation>
    <scope>NUCLEOTIDE SEQUENCE [LARGE SCALE GENOMIC DNA]</scope>
</reference>
<feature type="domain" description="D-isomer specific 2-hydroxyacid dehydrogenase NAD-binding" evidence="4">
    <location>
        <begin position="110"/>
        <end position="270"/>
    </location>
</feature>
<dbReference type="InterPro" id="IPR006140">
    <property type="entry name" value="D-isomer_DH_NAD-bd"/>
</dbReference>
<dbReference type="PROSITE" id="PS00670">
    <property type="entry name" value="D_2_HYDROXYACID_DH_2"/>
    <property type="match status" value="1"/>
</dbReference>
<dbReference type="Proteomes" id="UP000034445">
    <property type="component" value="Unassembled WGS sequence"/>
</dbReference>
<keyword evidence="2" id="KW-0560">Oxidoreductase</keyword>
<sequence>MRIAYFGVTEEEKTYLKSRIAEAGLDGNVVFSDEKLQKEDISTEMDFDIISVFVDSKIDKPVLDAFPNLKYIMARSVGYDHIDLAETKKRGIIVSNVPSYGDHTVAEFTFALILTLSRKIFLSVDRIRETGSFSIEGLRGFDLKDKTIGVVGTGKIGKKVIELARGFGMNIIAQDAFPDKKAAEALGFQYVSFDELINRSDIVTLHVPYSKDTHHLMNRDSLAKMKKGAYLINTSRGGVVETEALVGALKSGQVGGAGLDVLEEELVIKDELDFIAKGNVAEHNIKTILANHVLINL</sequence>
<gene>
    <name evidence="5" type="ORF">UY74_C0066G0009</name>
</gene>
<keyword evidence="3" id="KW-0520">NAD</keyword>
<evidence type="ECO:0000259" key="4">
    <source>
        <dbReference type="Pfam" id="PF02826"/>
    </source>
</evidence>
<dbReference type="PANTHER" id="PTHR43026">
    <property type="entry name" value="2-HYDROXYACID DEHYDROGENASE HOMOLOG 1-RELATED"/>
    <property type="match status" value="1"/>
</dbReference>
<feature type="non-terminal residue" evidence="5">
    <location>
        <position position="297"/>
    </location>
</feature>
<evidence type="ECO:0000256" key="1">
    <source>
        <dbReference type="ARBA" id="ARBA00005854"/>
    </source>
</evidence>
<protein>
    <submittedName>
        <fullName evidence="5">D-isomer specific 2-hydroxyacid dehydrogenase NAD-binding protein</fullName>
    </submittedName>
</protein>
<dbReference type="GO" id="GO:0051287">
    <property type="term" value="F:NAD binding"/>
    <property type="evidence" value="ECO:0007669"/>
    <property type="project" value="InterPro"/>
</dbReference>
<evidence type="ECO:0000256" key="3">
    <source>
        <dbReference type="ARBA" id="ARBA00023027"/>
    </source>
</evidence>
<name>A0A0G1XFL9_9BACT</name>
<dbReference type="PROSITE" id="PS00671">
    <property type="entry name" value="D_2_HYDROXYACID_DH_3"/>
    <property type="match status" value="1"/>
</dbReference>
<comment type="caution">
    <text evidence="5">The sequence shown here is derived from an EMBL/GenBank/DDBJ whole genome shotgun (WGS) entry which is preliminary data.</text>
</comment>
<dbReference type="SUPFAM" id="SSF51735">
    <property type="entry name" value="NAD(P)-binding Rossmann-fold domains"/>
    <property type="match status" value="1"/>
</dbReference>
<organism evidence="5 6">
    <name type="scientific">Candidatus Kaiserbacteria bacterium GW2011_GWC2_52_8b</name>
    <dbReference type="NCBI Taxonomy" id="1618676"/>
    <lineage>
        <taxon>Bacteria</taxon>
        <taxon>Candidatus Kaiseribacteriota</taxon>
    </lineage>
</organism>
<dbReference type="InterPro" id="IPR058205">
    <property type="entry name" value="D-LDH-like"/>
</dbReference>
<proteinExistence type="inferred from homology"/>
<comment type="similarity">
    <text evidence="1">Belongs to the D-isomer specific 2-hydroxyacid dehydrogenase family.</text>
</comment>
<accession>A0A0G1XFL9</accession>
<dbReference type="InterPro" id="IPR036291">
    <property type="entry name" value="NAD(P)-bd_dom_sf"/>
</dbReference>
<dbReference type="EMBL" id="LCRF01000066">
    <property type="protein sequence ID" value="KKW29700.1"/>
    <property type="molecule type" value="Genomic_DNA"/>
</dbReference>
<evidence type="ECO:0000313" key="6">
    <source>
        <dbReference type="Proteomes" id="UP000034445"/>
    </source>
</evidence>